<evidence type="ECO:0000256" key="6">
    <source>
        <dbReference type="SAM" id="MobiDB-lite"/>
    </source>
</evidence>
<reference evidence="9 10" key="1">
    <citation type="submission" date="2016-03" db="EMBL/GenBank/DDBJ databases">
        <title>Draft genome sequence of Gluconobacter cerinus strain CECT 9110.</title>
        <authorList>
            <person name="Sainz F."/>
            <person name="Mas A."/>
            <person name="Torija M.J."/>
        </authorList>
    </citation>
    <scope>NUCLEOTIDE SEQUENCE [LARGE SCALE GENOMIC DNA]</scope>
    <source>
        <strain evidence="9 10">CECT 9110</strain>
    </source>
</reference>
<dbReference type="SUPFAM" id="SSF56349">
    <property type="entry name" value="DNA breaking-rejoining enzymes"/>
    <property type="match status" value="1"/>
</dbReference>
<dbReference type="Proteomes" id="UP000077786">
    <property type="component" value="Unassembled WGS sequence"/>
</dbReference>
<comment type="caution">
    <text evidence="9">The sequence shown here is derived from an EMBL/GenBank/DDBJ whole genome shotgun (WGS) entry which is preliminary data.</text>
</comment>
<dbReference type="PROSITE" id="PS51898">
    <property type="entry name" value="TYR_RECOMBINASE"/>
    <property type="match status" value="1"/>
</dbReference>
<dbReference type="EMBL" id="LUTU01000001">
    <property type="protein sequence ID" value="OAJ69282.1"/>
    <property type="molecule type" value="Genomic_DNA"/>
</dbReference>
<evidence type="ECO:0008006" key="11">
    <source>
        <dbReference type="Google" id="ProtNLM"/>
    </source>
</evidence>
<dbReference type="InterPro" id="IPR002104">
    <property type="entry name" value="Integrase_catalytic"/>
</dbReference>
<comment type="similarity">
    <text evidence="1">Belongs to the 'phage' integrase family.</text>
</comment>
<evidence type="ECO:0000259" key="7">
    <source>
        <dbReference type="PROSITE" id="PS51898"/>
    </source>
</evidence>
<dbReference type="AlphaFoldDB" id="A0A1B6VPY6"/>
<keyword evidence="3 5" id="KW-0238">DNA-binding</keyword>
<feature type="domain" description="Tyr recombinase" evidence="7">
    <location>
        <begin position="292"/>
        <end position="497"/>
    </location>
</feature>
<feature type="compositionally biased region" description="Basic and acidic residues" evidence="6">
    <location>
        <begin position="104"/>
        <end position="113"/>
    </location>
</feature>
<dbReference type="Gene3D" id="1.10.443.10">
    <property type="entry name" value="Intergrase catalytic core"/>
    <property type="match status" value="1"/>
</dbReference>
<gene>
    <name evidence="9" type="ORF">A0123_00091</name>
</gene>
<evidence type="ECO:0000259" key="8">
    <source>
        <dbReference type="PROSITE" id="PS51900"/>
    </source>
</evidence>
<dbReference type="InterPro" id="IPR044068">
    <property type="entry name" value="CB"/>
</dbReference>
<keyword evidence="4" id="KW-0233">DNA recombination</keyword>
<dbReference type="PANTHER" id="PTHR30349:SF41">
    <property type="entry name" value="INTEGRASE_RECOMBINASE PROTEIN MJ0367-RELATED"/>
    <property type="match status" value="1"/>
</dbReference>
<feature type="domain" description="Core-binding (CB)" evidence="8">
    <location>
        <begin position="165"/>
        <end position="264"/>
    </location>
</feature>
<dbReference type="GO" id="GO:0006310">
    <property type="term" value="P:DNA recombination"/>
    <property type="evidence" value="ECO:0007669"/>
    <property type="project" value="UniProtKB-KW"/>
</dbReference>
<keyword evidence="2" id="KW-0229">DNA integration</keyword>
<evidence type="ECO:0000256" key="5">
    <source>
        <dbReference type="PROSITE-ProRule" id="PRU01248"/>
    </source>
</evidence>
<accession>A0A1B6VPY6</accession>
<evidence type="ECO:0000313" key="10">
    <source>
        <dbReference type="Proteomes" id="UP000077786"/>
    </source>
</evidence>
<protein>
    <recommendedName>
        <fullName evidence="11">Integrase</fullName>
    </recommendedName>
</protein>
<dbReference type="InterPro" id="IPR050090">
    <property type="entry name" value="Tyrosine_recombinase_XerCD"/>
</dbReference>
<dbReference type="InterPro" id="IPR010998">
    <property type="entry name" value="Integrase_recombinase_N"/>
</dbReference>
<proteinExistence type="inferred from homology"/>
<dbReference type="GO" id="GO:0015074">
    <property type="term" value="P:DNA integration"/>
    <property type="evidence" value="ECO:0007669"/>
    <property type="project" value="UniProtKB-KW"/>
</dbReference>
<feature type="region of interest" description="Disordered" evidence="6">
    <location>
        <begin position="104"/>
        <end position="123"/>
    </location>
</feature>
<dbReference type="PATRIC" id="fig|38307.3.peg.91"/>
<organism evidence="9 10">
    <name type="scientific">Gluconobacter cerinus</name>
    <dbReference type="NCBI Taxonomy" id="38307"/>
    <lineage>
        <taxon>Bacteria</taxon>
        <taxon>Pseudomonadati</taxon>
        <taxon>Pseudomonadota</taxon>
        <taxon>Alphaproteobacteria</taxon>
        <taxon>Acetobacterales</taxon>
        <taxon>Acetobacteraceae</taxon>
        <taxon>Gluconobacter</taxon>
    </lineage>
</organism>
<evidence type="ECO:0000256" key="4">
    <source>
        <dbReference type="ARBA" id="ARBA00023172"/>
    </source>
</evidence>
<evidence type="ECO:0000313" key="9">
    <source>
        <dbReference type="EMBL" id="OAJ69282.1"/>
    </source>
</evidence>
<evidence type="ECO:0000256" key="2">
    <source>
        <dbReference type="ARBA" id="ARBA00022908"/>
    </source>
</evidence>
<name>A0A1B6VPY6_9PROT</name>
<evidence type="ECO:0000256" key="3">
    <source>
        <dbReference type="ARBA" id="ARBA00023125"/>
    </source>
</evidence>
<dbReference type="GO" id="GO:0003677">
    <property type="term" value="F:DNA binding"/>
    <property type="evidence" value="ECO:0007669"/>
    <property type="project" value="UniProtKB-UniRule"/>
</dbReference>
<dbReference type="PANTHER" id="PTHR30349">
    <property type="entry name" value="PHAGE INTEGRASE-RELATED"/>
    <property type="match status" value="1"/>
</dbReference>
<dbReference type="Gene3D" id="1.10.150.130">
    <property type="match status" value="1"/>
</dbReference>
<dbReference type="PROSITE" id="PS51900">
    <property type="entry name" value="CB"/>
    <property type="match status" value="1"/>
</dbReference>
<dbReference type="InterPro" id="IPR013762">
    <property type="entry name" value="Integrase-like_cat_sf"/>
</dbReference>
<dbReference type="InterPro" id="IPR011010">
    <property type="entry name" value="DNA_brk_join_enz"/>
</dbReference>
<sequence length="526" mass="59455">MHGLRRTGGLTWSVRLSIPRDRRADAGKAFGAKSGIKQEVIRSLGTRDKQEAIRRRDKALALMREDLDAKLVAAGFLPIHGHWQPDWMNEDRLLTEALDARREITATSDRTDGGDNEMGGTDPRRRLIEGMDYFLDERAEQLEEAGKNPSDYVTRFREIALGQSTPIGPLFDRWMRDVESTIRQQTARGHRLAFRLFGEFLAFQDGDVCPSQDPETLIASTSVESVTKRRIGEFPEWLAQRKGLCAKTIQSRISPLKTFWDWLERKGYSETNPWLGATTGLKRRAEMEEKQDHEREYTETELIALLQANPDAHRRWGYGAAIFDLIRLGLLTGARQNELASLTRDRIQSPETEGALPMIMVTSEVAKTRNSRRRIPLHPLAQKIIQDRLEALEDQSGDAPLFPECPPGGPDGKRSWTLSKRFTTFRRDVLGKVSDGQLDYHSFRRCFITNMENAQRKGASACSELIRDHLVGHKPQSLAGSTYATRDFGGDAYSAAIIGMVEKGLPSEVLKALEATQNNRPPYPWI</sequence>
<evidence type="ECO:0000256" key="1">
    <source>
        <dbReference type="ARBA" id="ARBA00008857"/>
    </source>
</evidence>